<accession>A0A7R9I7Y3</accession>
<gene>
    <name evidence="1" type="ORF">TBIB3V08_LOCUS11886</name>
</gene>
<name>A0A7R9I7Y3_9NEOP</name>
<proteinExistence type="predicted"/>
<dbReference type="AlphaFoldDB" id="A0A7R9I7Y3"/>
<organism evidence="1">
    <name type="scientific">Timema bartmani</name>
    <dbReference type="NCBI Taxonomy" id="61472"/>
    <lineage>
        <taxon>Eukaryota</taxon>
        <taxon>Metazoa</taxon>
        <taxon>Ecdysozoa</taxon>
        <taxon>Arthropoda</taxon>
        <taxon>Hexapoda</taxon>
        <taxon>Insecta</taxon>
        <taxon>Pterygota</taxon>
        <taxon>Neoptera</taxon>
        <taxon>Polyneoptera</taxon>
        <taxon>Phasmatodea</taxon>
        <taxon>Timematodea</taxon>
        <taxon>Timematoidea</taxon>
        <taxon>Timematidae</taxon>
        <taxon>Timema</taxon>
    </lineage>
</organism>
<evidence type="ECO:0000313" key="1">
    <source>
        <dbReference type="EMBL" id="CAD7449613.1"/>
    </source>
</evidence>
<protein>
    <submittedName>
        <fullName evidence="1">Uncharacterized protein</fullName>
    </submittedName>
</protein>
<sequence>MKKLARKQTLSRRKFRAQESHLFAVVPSEKKLSPNKTLSSRLWAKCLMNKHLQLRDLSTMLDPLRHTILNETTLLTMPPVQTLMTHLPS</sequence>
<reference evidence="1" key="1">
    <citation type="submission" date="2020-11" db="EMBL/GenBank/DDBJ databases">
        <authorList>
            <person name="Tran Van P."/>
        </authorList>
    </citation>
    <scope>NUCLEOTIDE SEQUENCE</scope>
</reference>
<dbReference type="EMBL" id="OD572091">
    <property type="protein sequence ID" value="CAD7449613.1"/>
    <property type="molecule type" value="Genomic_DNA"/>
</dbReference>